<name>A0AAV8WQ99_9CUCU</name>
<proteinExistence type="predicted"/>
<accession>A0AAV8WQ99</accession>
<comment type="caution">
    <text evidence="1">The sequence shown here is derived from an EMBL/GenBank/DDBJ whole genome shotgun (WGS) entry which is preliminary data.</text>
</comment>
<reference evidence="1" key="1">
    <citation type="journal article" date="2023" name="Insect Mol. Biol.">
        <title>Genome sequencing provides insights into the evolution of gene families encoding plant cell wall-degrading enzymes in longhorned beetles.</title>
        <authorList>
            <person name="Shin N.R."/>
            <person name="Okamura Y."/>
            <person name="Kirsch R."/>
            <person name="Pauchet Y."/>
        </authorList>
    </citation>
    <scope>NUCLEOTIDE SEQUENCE</scope>
    <source>
        <strain evidence="1">RBIC_L_NR</strain>
    </source>
</reference>
<dbReference type="Proteomes" id="UP001162156">
    <property type="component" value="Unassembled WGS sequence"/>
</dbReference>
<organism evidence="1 2">
    <name type="scientific">Rhamnusium bicolor</name>
    <dbReference type="NCBI Taxonomy" id="1586634"/>
    <lineage>
        <taxon>Eukaryota</taxon>
        <taxon>Metazoa</taxon>
        <taxon>Ecdysozoa</taxon>
        <taxon>Arthropoda</taxon>
        <taxon>Hexapoda</taxon>
        <taxon>Insecta</taxon>
        <taxon>Pterygota</taxon>
        <taxon>Neoptera</taxon>
        <taxon>Endopterygota</taxon>
        <taxon>Coleoptera</taxon>
        <taxon>Polyphaga</taxon>
        <taxon>Cucujiformia</taxon>
        <taxon>Chrysomeloidea</taxon>
        <taxon>Cerambycidae</taxon>
        <taxon>Lepturinae</taxon>
        <taxon>Rhagiini</taxon>
        <taxon>Rhamnusium</taxon>
    </lineage>
</organism>
<protein>
    <recommendedName>
        <fullName evidence="3">Reverse transcriptase domain-containing protein</fullName>
    </recommendedName>
</protein>
<evidence type="ECO:0008006" key="3">
    <source>
        <dbReference type="Google" id="ProtNLM"/>
    </source>
</evidence>
<dbReference type="EMBL" id="JANEYF010005317">
    <property type="protein sequence ID" value="KAJ8928621.1"/>
    <property type="molecule type" value="Genomic_DNA"/>
</dbReference>
<gene>
    <name evidence="1" type="ORF">NQ314_018790</name>
</gene>
<keyword evidence="2" id="KW-1185">Reference proteome</keyword>
<sequence>MEKQILSKFQSGFREGFNCKGALQYFINEWKETKDNGRMTGVIFLDFKRAFKTIYRSMLLDQRSKYGMEMD</sequence>
<dbReference type="AlphaFoldDB" id="A0AAV8WQ99"/>
<evidence type="ECO:0000313" key="1">
    <source>
        <dbReference type="EMBL" id="KAJ8928621.1"/>
    </source>
</evidence>
<evidence type="ECO:0000313" key="2">
    <source>
        <dbReference type="Proteomes" id="UP001162156"/>
    </source>
</evidence>